<keyword evidence="1" id="KW-0732">Signal</keyword>
<evidence type="ECO:0000313" key="2">
    <source>
        <dbReference type="EMBL" id="MBX58969.1"/>
    </source>
</evidence>
<dbReference type="AlphaFoldDB" id="A0A2P2PWE9"/>
<name>A0A2P2PWE9_RHIMU</name>
<proteinExistence type="predicted"/>
<organism evidence="2">
    <name type="scientific">Rhizophora mucronata</name>
    <name type="common">Asiatic mangrove</name>
    <dbReference type="NCBI Taxonomy" id="61149"/>
    <lineage>
        <taxon>Eukaryota</taxon>
        <taxon>Viridiplantae</taxon>
        <taxon>Streptophyta</taxon>
        <taxon>Embryophyta</taxon>
        <taxon>Tracheophyta</taxon>
        <taxon>Spermatophyta</taxon>
        <taxon>Magnoliopsida</taxon>
        <taxon>eudicotyledons</taxon>
        <taxon>Gunneridae</taxon>
        <taxon>Pentapetalae</taxon>
        <taxon>rosids</taxon>
        <taxon>fabids</taxon>
        <taxon>Malpighiales</taxon>
        <taxon>Rhizophoraceae</taxon>
        <taxon>Rhizophora</taxon>
    </lineage>
</organism>
<accession>A0A2P2PWE9</accession>
<reference evidence="2" key="1">
    <citation type="submission" date="2018-02" db="EMBL/GenBank/DDBJ databases">
        <title>Rhizophora mucronata_Transcriptome.</title>
        <authorList>
            <person name="Meera S.P."/>
            <person name="Sreeshan A."/>
            <person name="Augustine A."/>
        </authorList>
    </citation>
    <scope>NUCLEOTIDE SEQUENCE</scope>
    <source>
        <tissue evidence="2">Leaf</tissue>
    </source>
</reference>
<dbReference type="PROSITE" id="PS51257">
    <property type="entry name" value="PROKAR_LIPOPROTEIN"/>
    <property type="match status" value="1"/>
</dbReference>
<dbReference type="EMBL" id="GGEC01078485">
    <property type="protein sequence ID" value="MBX58969.1"/>
    <property type="molecule type" value="Transcribed_RNA"/>
</dbReference>
<feature type="chain" id="PRO_5015161818" evidence="1">
    <location>
        <begin position="22"/>
        <end position="55"/>
    </location>
</feature>
<evidence type="ECO:0000256" key="1">
    <source>
        <dbReference type="SAM" id="SignalP"/>
    </source>
</evidence>
<protein>
    <submittedName>
        <fullName evidence="2">Uncharacterized protein</fullName>
    </submittedName>
</protein>
<feature type="signal peptide" evidence="1">
    <location>
        <begin position="1"/>
        <end position="21"/>
    </location>
</feature>
<sequence length="55" mass="6131">MALSKVIYLLALLSSSLISSCYEGNSYLFNKGNSAKLFLSGQLYCKIYYLVQVVL</sequence>